<comment type="similarity">
    <text evidence="1">Belongs to the arginase family.</text>
</comment>
<evidence type="ECO:0000313" key="2">
    <source>
        <dbReference type="EMBL" id="ASD26223.1"/>
    </source>
</evidence>
<dbReference type="AlphaFoldDB" id="A0A1Z3LVK7"/>
<dbReference type="InterPro" id="IPR023696">
    <property type="entry name" value="Ureohydrolase_dom_sf"/>
</dbReference>
<dbReference type="EMBL" id="CP021995">
    <property type="protein sequence ID" value="ASD26223.1"/>
    <property type="molecule type" value="Genomic_DNA"/>
</dbReference>
<gene>
    <name evidence="2" type="ORF">CD943_04560</name>
</gene>
<dbReference type="Gene3D" id="3.40.800.10">
    <property type="entry name" value="Ureohydrolase domain"/>
    <property type="match status" value="1"/>
</dbReference>
<evidence type="ECO:0000313" key="3">
    <source>
        <dbReference type="Proteomes" id="UP000197024"/>
    </source>
</evidence>
<dbReference type="InterPro" id="IPR006035">
    <property type="entry name" value="Ureohydrolase"/>
</dbReference>
<protein>
    <recommendedName>
        <fullName evidence="4">Arginase</fullName>
    </recommendedName>
</protein>
<dbReference type="SUPFAM" id="SSF52768">
    <property type="entry name" value="Arginase/deacetylase"/>
    <property type="match status" value="1"/>
</dbReference>
<reference evidence="2 3" key="1">
    <citation type="submission" date="2017-06" db="EMBL/GenBank/DDBJ databases">
        <title>Biodegradation of gentamicin by bacterial consortia AMQD4 in synthetic medium and raw gentamicin sewage.</title>
        <authorList>
            <person name="Chang H."/>
            <person name="Feng Y."/>
            <person name="Li Z."/>
            <person name="Xue J."/>
            <person name="Cheng D."/>
        </authorList>
    </citation>
    <scope>NUCLEOTIDE SEQUENCE [LARGE SCALE GENOMIC DNA]</scope>
    <source>
        <strain evidence="2 3">BZC3</strain>
    </source>
</reference>
<dbReference type="Proteomes" id="UP000197024">
    <property type="component" value="Chromosome"/>
</dbReference>
<proteinExistence type="inferred from homology"/>
<evidence type="ECO:0000256" key="1">
    <source>
        <dbReference type="PROSITE-ProRule" id="PRU00742"/>
    </source>
</evidence>
<dbReference type="Pfam" id="PF00491">
    <property type="entry name" value="Arginase"/>
    <property type="match status" value="1"/>
</dbReference>
<organism evidence="2 3">
    <name type="scientific">Brevundimonas diminuta</name>
    <name type="common">Pseudomonas diminuta</name>
    <dbReference type="NCBI Taxonomy" id="293"/>
    <lineage>
        <taxon>Bacteria</taxon>
        <taxon>Pseudomonadati</taxon>
        <taxon>Pseudomonadota</taxon>
        <taxon>Alphaproteobacteria</taxon>
        <taxon>Caulobacterales</taxon>
        <taxon>Caulobacteraceae</taxon>
        <taxon>Brevundimonas</taxon>
    </lineage>
</organism>
<name>A0A1Z3LVK7_BREDI</name>
<reference evidence="2 3" key="2">
    <citation type="submission" date="2017-06" db="EMBL/GenBank/DDBJ databases">
        <authorList>
            <person name="Kim H.J."/>
            <person name="Triplett B.A."/>
        </authorList>
    </citation>
    <scope>NUCLEOTIDE SEQUENCE [LARGE SCALE GENOMIC DNA]</scope>
    <source>
        <strain evidence="2 3">BZC3</strain>
    </source>
</reference>
<sequence>MAPSNLGLRPLRPGHVPGAWRGPGALEAAGLLTAVGTDAVVRLERPSYNLEANPASRICNGPAIRRFNERLAEALADTLSAGEFPIVIGGDCSILLGCLAAAPGREPVGLVHVDGHSDFYHPGNYDSDSRLGSAAGLDLALATGRGEPLLADWCPSSEHSAQVAA</sequence>
<dbReference type="PROSITE" id="PS51409">
    <property type="entry name" value="ARGINASE_2"/>
    <property type="match status" value="1"/>
</dbReference>
<evidence type="ECO:0008006" key="4">
    <source>
        <dbReference type="Google" id="ProtNLM"/>
    </source>
</evidence>
<dbReference type="RefSeq" id="WP_088410252.1">
    <property type="nucleotide sequence ID" value="NZ_CP021995.1"/>
</dbReference>
<accession>A0A1Z3LVK7</accession>
<dbReference type="GO" id="GO:0016813">
    <property type="term" value="F:hydrolase activity, acting on carbon-nitrogen (but not peptide) bonds, in linear amidines"/>
    <property type="evidence" value="ECO:0007669"/>
    <property type="project" value="UniProtKB-ARBA"/>
</dbReference>
<dbReference type="GO" id="GO:0046872">
    <property type="term" value="F:metal ion binding"/>
    <property type="evidence" value="ECO:0007669"/>
    <property type="project" value="InterPro"/>
</dbReference>